<evidence type="ECO:0000313" key="2">
    <source>
        <dbReference type="Proteomes" id="UP000320693"/>
    </source>
</evidence>
<evidence type="ECO:0000313" key="1">
    <source>
        <dbReference type="EMBL" id="GEC28933.1"/>
    </source>
</evidence>
<accession>A0ABQ0S7Z9</accession>
<dbReference type="EMBL" id="BJNH01000097">
    <property type="protein sequence ID" value="GEC28933.1"/>
    <property type="molecule type" value="Genomic_DNA"/>
</dbReference>
<dbReference type="Proteomes" id="UP000320693">
    <property type="component" value="Unassembled WGS sequence"/>
</dbReference>
<reference evidence="1 2" key="1">
    <citation type="submission" date="2019-06" db="EMBL/GenBank/DDBJ databases">
        <title>Whole genome shotgun sequence of Pseudonocardia saturnea NBRC 14499.</title>
        <authorList>
            <person name="Hosoyama A."/>
            <person name="Uohara A."/>
            <person name="Ohji S."/>
            <person name="Ichikawa N."/>
        </authorList>
    </citation>
    <scope>NUCLEOTIDE SEQUENCE [LARGE SCALE GENOMIC DNA]</scope>
    <source>
        <strain evidence="1 2">NBRC 14499</strain>
    </source>
</reference>
<proteinExistence type="predicted"/>
<name>A0ABQ0S7Z9_9PSEU</name>
<sequence>MDEWLAAASADVEVYAEAACEVSRWLADHDTPRQATAHLVEGLRSGASFTGLVR</sequence>
<keyword evidence="2" id="KW-1185">Reference proteome</keyword>
<comment type="caution">
    <text evidence="1">The sequence shown here is derived from an EMBL/GenBank/DDBJ whole genome shotgun (WGS) entry which is preliminary data.</text>
</comment>
<dbReference type="RefSeq" id="WP_158092312.1">
    <property type="nucleotide sequence ID" value="NZ_BJNH01000097.1"/>
</dbReference>
<organism evidence="1 2">
    <name type="scientific">Pseudonocardia saturnea</name>
    <dbReference type="NCBI Taxonomy" id="33909"/>
    <lineage>
        <taxon>Bacteria</taxon>
        <taxon>Bacillati</taxon>
        <taxon>Actinomycetota</taxon>
        <taxon>Actinomycetes</taxon>
        <taxon>Pseudonocardiales</taxon>
        <taxon>Pseudonocardiaceae</taxon>
        <taxon>Pseudonocardia</taxon>
    </lineage>
</organism>
<protein>
    <submittedName>
        <fullName evidence="1">Uncharacterized protein</fullName>
    </submittedName>
</protein>
<gene>
    <name evidence="1" type="ORF">PSA01_59620</name>
</gene>